<name>E4TAR1_RIEAD</name>
<reference evidence="1 2" key="1">
    <citation type="journal article" date="2012" name="J. Bacteriol.">
        <title>Complete genome sequence of Riemerella anatipestifer reference strain.</title>
        <authorList>
            <person name="Wang X."/>
            <person name="Zhu D."/>
            <person name="Wang M."/>
            <person name="Cheng A."/>
            <person name="Jia R."/>
            <person name="Zhou Y."/>
            <person name="Chen Z."/>
            <person name="Luo Q."/>
            <person name="Liu F."/>
            <person name="Wang Y."/>
            <person name="Chen X.Y."/>
        </authorList>
    </citation>
    <scope>NUCLEOTIDE SEQUENCE [LARGE SCALE GENOMIC DNA]</scope>
    <source>
        <strain evidence="2">DSM 15868</strain>
    </source>
</reference>
<dbReference type="KEGG" id="rai:RA0C_1533"/>
<dbReference type="NCBIfam" id="TIGR01200">
    <property type="entry name" value="GLPGLI"/>
    <property type="match status" value="1"/>
</dbReference>
<dbReference type="Proteomes" id="UP000010093">
    <property type="component" value="Chromosome"/>
</dbReference>
<accession>E4TAR1</accession>
<organism evidence="1 2">
    <name type="scientific">Riemerella anatipestifer (strain ATCC 11845 / DSM 15868 / JCM 9532 / NCTC 11014)</name>
    <dbReference type="NCBI Taxonomy" id="693978"/>
    <lineage>
        <taxon>Bacteria</taxon>
        <taxon>Pseudomonadati</taxon>
        <taxon>Bacteroidota</taxon>
        <taxon>Flavobacteriia</taxon>
        <taxon>Flavobacteriales</taxon>
        <taxon>Weeksellaceae</taxon>
        <taxon>Riemerella</taxon>
    </lineage>
</organism>
<evidence type="ECO:0000313" key="2">
    <source>
        <dbReference type="Proteomes" id="UP000010093"/>
    </source>
</evidence>
<dbReference type="EMBL" id="CP003388">
    <property type="protein sequence ID" value="AFD56425.1"/>
    <property type="molecule type" value="Genomic_DNA"/>
</dbReference>
<dbReference type="HOGENOM" id="CLU_066214_0_2_10"/>
<dbReference type="InterPro" id="IPR005901">
    <property type="entry name" value="GLPGLI"/>
</dbReference>
<dbReference type="KEGG" id="ran:Riean_1263"/>
<gene>
    <name evidence="1" type="ORF">RA0C_1533</name>
</gene>
<dbReference type="Pfam" id="PF22252">
    <property type="entry name" value="PNGase_F-II_N"/>
    <property type="match status" value="1"/>
</dbReference>
<evidence type="ECO:0000313" key="1">
    <source>
        <dbReference type="EMBL" id="AFD56425.1"/>
    </source>
</evidence>
<dbReference type="PATRIC" id="fig|693978.17.peg.1522"/>
<dbReference type="AlphaFoldDB" id="E4TAR1"/>
<proteinExistence type="predicted"/>
<protein>
    <recommendedName>
        <fullName evidence="3">GLPGLI family protein</fullName>
    </recommendedName>
</protein>
<evidence type="ECO:0008006" key="3">
    <source>
        <dbReference type="Google" id="ProtNLM"/>
    </source>
</evidence>
<dbReference type="GeneID" id="93718364"/>
<sequence length="263" mass="30552">MRILIYIILCSVGNLCFGQYRVDYRVWHRVDSAISMEHTKPYDMSLYIKNAKHSVYISPLKVYNDSLDNITKVESLGDLTLLMGSKKRGGQQREYIVANLEAQRIDQYLKVTSDWFKYSTTVPRWKLVEETKTIGTFICHKAITELSGRAYAVWYTEEIPISEGPFKLMGLPGLVLFAEDGTGDVKIELVAVQKSNKGIEDLNLMKENTSEIKNYKKLLELTRASFYNRAHPQLYDSFDQKSKKQADERYEARVRKYNNFIER</sequence>
<dbReference type="RefSeq" id="WP_004916219.1">
    <property type="nucleotide sequence ID" value="NC_014738.1"/>
</dbReference>